<gene>
    <name evidence="1" type="ORF">rCG_46522</name>
</gene>
<proteinExistence type="predicted"/>
<protein>
    <submittedName>
        <fullName evidence="1">RCG46522</fullName>
    </submittedName>
</protein>
<name>A6ICV7_RAT</name>
<evidence type="ECO:0000313" key="2">
    <source>
        <dbReference type="Proteomes" id="UP000234681"/>
    </source>
</evidence>
<dbReference type="Proteomes" id="UP000234681">
    <property type="component" value="Chromosome 13"/>
</dbReference>
<accession>A6ICV7</accession>
<dbReference type="AlphaFoldDB" id="A6ICV7"/>
<reference evidence="1 2" key="1">
    <citation type="submission" date="2005-09" db="EMBL/GenBank/DDBJ databases">
        <authorList>
            <person name="Mural R.J."/>
            <person name="Li P.W."/>
            <person name="Adams M.D."/>
            <person name="Amanatides P.G."/>
            <person name="Baden-Tillson H."/>
            <person name="Barnstead M."/>
            <person name="Chin S.H."/>
            <person name="Dew I."/>
            <person name="Evans C.A."/>
            <person name="Ferriera S."/>
            <person name="Flanigan M."/>
            <person name="Fosler C."/>
            <person name="Glodek A."/>
            <person name="Gu Z."/>
            <person name="Holt R.A."/>
            <person name="Jennings D."/>
            <person name="Kraft C.L."/>
            <person name="Lu F."/>
            <person name="Nguyen T."/>
            <person name="Nusskern D.R."/>
            <person name="Pfannkoch C.M."/>
            <person name="Sitter C."/>
            <person name="Sutton G.G."/>
            <person name="Venter J.C."/>
            <person name="Wang Z."/>
            <person name="Woodage T."/>
            <person name="Zheng X.H."/>
            <person name="Zhong F."/>
        </authorList>
    </citation>
    <scope>NUCLEOTIDE SEQUENCE [LARGE SCALE GENOMIC DNA]</scope>
    <source>
        <strain>BN</strain>
        <strain evidence="2">Sprague-Dawley</strain>
    </source>
</reference>
<dbReference type="EMBL" id="CH473958">
    <property type="protein sequence ID" value="EDM09545.1"/>
    <property type="molecule type" value="Genomic_DNA"/>
</dbReference>
<organism evidence="1 2">
    <name type="scientific">Rattus norvegicus</name>
    <name type="common">Rat</name>
    <dbReference type="NCBI Taxonomy" id="10116"/>
    <lineage>
        <taxon>Eukaryota</taxon>
        <taxon>Metazoa</taxon>
        <taxon>Chordata</taxon>
        <taxon>Craniata</taxon>
        <taxon>Vertebrata</taxon>
        <taxon>Euteleostomi</taxon>
        <taxon>Mammalia</taxon>
        <taxon>Eutheria</taxon>
        <taxon>Euarchontoglires</taxon>
        <taxon>Glires</taxon>
        <taxon>Rodentia</taxon>
        <taxon>Myomorpha</taxon>
        <taxon>Muroidea</taxon>
        <taxon>Muridae</taxon>
        <taxon>Murinae</taxon>
        <taxon>Rattus</taxon>
    </lineage>
</organism>
<evidence type="ECO:0000313" key="1">
    <source>
        <dbReference type="EMBL" id="EDM09545.1"/>
    </source>
</evidence>
<sequence>MVTSPVSRQKLFEVHNVSRILFPAGTMGLQMGNSMHGFNLSPEDSNWGLQLVNCLPSPEIKLLEDIFGKDYHQSNQNMSTCNFIDDYVDSRIRIADQVSLNIKTSSMFWFTNA</sequence>